<proteinExistence type="predicted"/>
<reference evidence="2" key="1">
    <citation type="submission" date="2018-04" db="EMBL/GenBank/DDBJ databases">
        <authorList>
            <person name="Lucker S."/>
            <person name="Sakoula D."/>
        </authorList>
    </citation>
    <scope>NUCLEOTIDE SEQUENCE [LARGE SCALE GENOMIC DNA]</scope>
</reference>
<evidence type="ECO:0008006" key="3">
    <source>
        <dbReference type="Google" id="ProtNLM"/>
    </source>
</evidence>
<protein>
    <recommendedName>
        <fullName evidence="3">DUF5666 domain-containing protein</fullName>
    </recommendedName>
</protein>
<dbReference type="Proteomes" id="UP000248168">
    <property type="component" value="Unassembled WGS sequence"/>
</dbReference>
<organism evidence="1 2">
    <name type="scientific">Nitrospira lenta</name>
    <dbReference type="NCBI Taxonomy" id="1436998"/>
    <lineage>
        <taxon>Bacteria</taxon>
        <taxon>Pseudomonadati</taxon>
        <taxon>Nitrospirota</taxon>
        <taxon>Nitrospiria</taxon>
        <taxon>Nitrospirales</taxon>
        <taxon>Nitrospiraceae</taxon>
        <taxon>Nitrospira</taxon>
    </lineage>
</organism>
<evidence type="ECO:0000313" key="1">
    <source>
        <dbReference type="EMBL" id="SPP63091.1"/>
    </source>
</evidence>
<name>A0A330KZY4_9BACT</name>
<accession>A0A330KZY4</accession>
<dbReference type="InParanoid" id="A0A330KZY4"/>
<sequence>MKILNRHSTMAVALTVGIVGALSAGLAWAEAEYVPSSNPRAQELDTKPGPAFTMIDGKVSKIDGNVYVVEGPAYNATGGGTNSNEIRVFVGKDTKKISGEKRVGDKIRAELTQGGFANSIQ</sequence>
<dbReference type="RefSeq" id="WP_121987680.1">
    <property type="nucleotide sequence ID" value="NZ_OUNR01000001.1"/>
</dbReference>
<evidence type="ECO:0000313" key="2">
    <source>
        <dbReference type="Proteomes" id="UP000248168"/>
    </source>
</evidence>
<dbReference type="AlphaFoldDB" id="A0A330KZY4"/>
<keyword evidence="2" id="KW-1185">Reference proteome</keyword>
<dbReference type="EMBL" id="OUNR01000001">
    <property type="protein sequence ID" value="SPP63091.1"/>
    <property type="molecule type" value="Genomic_DNA"/>
</dbReference>
<gene>
    <name evidence="1" type="ORF">NITLEN_10177</name>
</gene>